<evidence type="ECO:0000313" key="2">
    <source>
        <dbReference type="EMBL" id="GBC59096.1"/>
    </source>
</evidence>
<dbReference type="InterPro" id="IPR009875">
    <property type="entry name" value="PilZ_domain"/>
</dbReference>
<dbReference type="RefSeq" id="WP_124326636.1">
    <property type="nucleotide sequence ID" value="NZ_BEXT01000001.1"/>
</dbReference>
<dbReference type="GO" id="GO:0035438">
    <property type="term" value="F:cyclic-di-GMP binding"/>
    <property type="evidence" value="ECO:0007669"/>
    <property type="project" value="InterPro"/>
</dbReference>
<dbReference type="SUPFAM" id="SSF141371">
    <property type="entry name" value="PilZ domain-like"/>
    <property type="match status" value="1"/>
</dbReference>
<reference evidence="3" key="1">
    <citation type="submission" date="2017-11" db="EMBL/GenBank/DDBJ databases">
        <authorList>
            <person name="Watanabe M."/>
            <person name="Kojima H."/>
        </authorList>
    </citation>
    <scope>NUCLEOTIDE SEQUENCE [LARGE SCALE GENOMIC DNA]</scope>
    <source>
        <strain evidence="3">Tokyo 01</strain>
    </source>
</reference>
<protein>
    <recommendedName>
        <fullName evidence="1">PilZ domain-containing protein</fullName>
    </recommendedName>
</protein>
<keyword evidence="3" id="KW-1185">Reference proteome</keyword>
<sequence length="125" mass="14861">MKSLKFEVEGKVYYTTRISREDMKENARPREKSWIEFRQFPRKSHRIPIDYVSDDRAFNDLLRDISVSGIFIETRHLFSVGQELFLLIPFSEKAKNVKVRGEIVRVAPDGIGVRFRRRGRMAHQY</sequence>
<reference evidence="3" key="2">
    <citation type="submission" date="2019-01" db="EMBL/GenBank/DDBJ databases">
        <title>Genome sequence of Desulfonema ishimotonii strain Tokyo 01.</title>
        <authorList>
            <person name="Fukui M."/>
        </authorList>
    </citation>
    <scope>NUCLEOTIDE SEQUENCE [LARGE SCALE GENOMIC DNA]</scope>
    <source>
        <strain evidence="3">Tokyo 01</strain>
    </source>
</reference>
<evidence type="ECO:0000259" key="1">
    <source>
        <dbReference type="Pfam" id="PF07238"/>
    </source>
</evidence>
<gene>
    <name evidence="2" type="ORF">DENIS_0026</name>
</gene>
<dbReference type="OrthoDB" id="5418201at2"/>
<accession>A0A401FQ28</accession>
<dbReference type="Pfam" id="PF07238">
    <property type="entry name" value="PilZ"/>
    <property type="match status" value="1"/>
</dbReference>
<name>A0A401FQ28_9BACT</name>
<dbReference type="Gene3D" id="2.40.10.220">
    <property type="entry name" value="predicted glycosyltransferase like domains"/>
    <property type="match status" value="1"/>
</dbReference>
<dbReference type="Proteomes" id="UP000288096">
    <property type="component" value="Unassembled WGS sequence"/>
</dbReference>
<comment type="caution">
    <text evidence="2">The sequence shown here is derived from an EMBL/GenBank/DDBJ whole genome shotgun (WGS) entry which is preliminary data.</text>
</comment>
<dbReference type="AlphaFoldDB" id="A0A401FQ28"/>
<evidence type="ECO:0000313" key="3">
    <source>
        <dbReference type="Proteomes" id="UP000288096"/>
    </source>
</evidence>
<proteinExistence type="predicted"/>
<dbReference type="EMBL" id="BEXT01000001">
    <property type="protein sequence ID" value="GBC59096.1"/>
    <property type="molecule type" value="Genomic_DNA"/>
</dbReference>
<organism evidence="2 3">
    <name type="scientific">Desulfonema ishimotonii</name>
    <dbReference type="NCBI Taxonomy" id="45657"/>
    <lineage>
        <taxon>Bacteria</taxon>
        <taxon>Pseudomonadati</taxon>
        <taxon>Thermodesulfobacteriota</taxon>
        <taxon>Desulfobacteria</taxon>
        <taxon>Desulfobacterales</taxon>
        <taxon>Desulfococcaceae</taxon>
        <taxon>Desulfonema</taxon>
    </lineage>
</organism>
<feature type="domain" description="PilZ" evidence="1">
    <location>
        <begin position="38"/>
        <end position="117"/>
    </location>
</feature>